<dbReference type="OrthoDB" id="134475at2"/>
<dbReference type="Proteomes" id="UP000053244">
    <property type="component" value="Unassembled WGS sequence"/>
</dbReference>
<keyword evidence="6" id="KW-1185">Reference proteome</keyword>
<dbReference type="Pfam" id="PF17963">
    <property type="entry name" value="Big_9"/>
    <property type="match status" value="11"/>
</dbReference>
<feature type="compositionally biased region" description="Pro residues" evidence="1">
    <location>
        <begin position="1638"/>
        <end position="1652"/>
    </location>
</feature>
<dbReference type="NCBIfam" id="NF012211">
    <property type="entry name" value="tand_rpt_95"/>
    <property type="match status" value="9"/>
</dbReference>
<evidence type="ECO:0000259" key="4">
    <source>
        <dbReference type="Pfam" id="PF01345"/>
    </source>
</evidence>
<feature type="chain" id="PRO_5007097496" description="DUF11 domain-containing protein" evidence="3">
    <location>
        <begin position="29"/>
        <end position="1710"/>
    </location>
</feature>
<feature type="compositionally biased region" description="Low complexity" evidence="1">
    <location>
        <begin position="1617"/>
        <end position="1637"/>
    </location>
</feature>
<dbReference type="Gene3D" id="2.60.40.3440">
    <property type="match status" value="3"/>
</dbReference>
<feature type="transmembrane region" description="Helical" evidence="2">
    <location>
        <begin position="1666"/>
        <end position="1687"/>
    </location>
</feature>
<evidence type="ECO:0000256" key="1">
    <source>
        <dbReference type="SAM" id="MobiDB-lite"/>
    </source>
</evidence>
<dbReference type="PANTHER" id="PTHR34720">
    <property type="entry name" value="MICROCYSTIN DEPENDENT PROTEIN"/>
    <property type="match status" value="1"/>
</dbReference>
<dbReference type="EMBL" id="LLZH01000341">
    <property type="protein sequence ID" value="KUL22523.1"/>
    <property type="molecule type" value="Genomic_DNA"/>
</dbReference>
<feature type="compositionally biased region" description="Pro residues" evidence="1">
    <location>
        <begin position="1606"/>
        <end position="1616"/>
    </location>
</feature>
<evidence type="ECO:0000313" key="5">
    <source>
        <dbReference type="EMBL" id="KUL22523.1"/>
    </source>
</evidence>
<dbReference type="InterPro" id="IPR047589">
    <property type="entry name" value="DUF11_rpt"/>
</dbReference>
<evidence type="ECO:0000313" key="6">
    <source>
        <dbReference type="Proteomes" id="UP000053244"/>
    </source>
</evidence>
<dbReference type="Gene3D" id="2.60.40.2810">
    <property type="match status" value="8"/>
</dbReference>
<evidence type="ECO:0000256" key="3">
    <source>
        <dbReference type="SAM" id="SignalP"/>
    </source>
</evidence>
<accession>A0A101J973</accession>
<feature type="signal peptide" evidence="3">
    <location>
        <begin position="1"/>
        <end position="28"/>
    </location>
</feature>
<keyword evidence="2" id="KW-1133">Transmembrane helix</keyword>
<feature type="region of interest" description="Disordered" evidence="1">
    <location>
        <begin position="1544"/>
        <end position="1574"/>
    </location>
</feature>
<feature type="domain" description="DUF11" evidence="4">
    <location>
        <begin position="499"/>
        <end position="597"/>
    </location>
</feature>
<comment type="caution">
    <text evidence="5">The sequence shown here is derived from an EMBL/GenBank/DDBJ whole genome shotgun (WGS) entry which is preliminary data.</text>
</comment>
<proteinExistence type="predicted"/>
<dbReference type="NCBIfam" id="TIGR01451">
    <property type="entry name" value="B_ant_repeat"/>
    <property type="match status" value="1"/>
</dbReference>
<dbReference type="InterPro" id="IPR001434">
    <property type="entry name" value="OmcB-like_DUF11"/>
</dbReference>
<keyword evidence="3" id="KW-0732">Signal</keyword>
<dbReference type="PANTHER" id="PTHR34720:SF9">
    <property type="entry name" value="BLR4714 PROTEIN"/>
    <property type="match status" value="1"/>
</dbReference>
<dbReference type="Pfam" id="PF01345">
    <property type="entry name" value="DUF11"/>
    <property type="match status" value="1"/>
</dbReference>
<dbReference type="RefSeq" id="WP_067707284.1">
    <property type="nucleotide sequence ID" value="NZ_LLZH01000341.1"/>
</dbReference>
<feature type="region of interest" description="Disordered" evidence="1">
    <location>
        <begin position="1604"/>
        <end position="1659"/>
    </location>
</feature>
<sequence length="1710" mass="170978">MHRTGATVLLVWAVVLAATAFVAQNADAAVAGFGLRFEANTNGSILLRGNANLICSPAATGCPAGRDGLGTKLDDNDFTMVAADADHDPATVNDSTATVSLPPGSTVLFAGLYWSANTTAGSSGTAAPSAANKNRVGLRTPAGAGWLPVTATTVYGTGAPYQGFADVTALVAGAGSGVYGVADIQTGTGVDRFAGWALAVAYRNPAEVLRALRVYDGLGTVSSGSGNLDIPVSGFETPHSGTVRAEVGTVAYEGDLGKKGDVLRIDGQLMSDGANPVDNFFNSTVSSGGLPVGGRDPGFANLFGVDIDQFDATGKLGHAVTSATLTLSTTSDTYYPGVVSFAIDLYAPKLVTTITGTDLNNGNLLPGDILEYQIEVRNDGNDVADGTVLTAPVPTFTTFVPGSARIQGVPVADATTFTLGDIPYQGVIYVTFQVRLDAGIPAGHAVTNLVSLSYTGHTAGVGVSGLAGAVASVVAPAQADLTAALTVSPGVVQRAALPAPVTYLITVTDNGAGTEPDARAELTLPAGVTAGTLPPGCTVFGAVVTCALGPLVAGSQATAAIPATVQVAAAAQPSASLLVYGTSTEANPADNTASADVVVNLAPRATADPAAAPGVIAVLANDDDPDGPTTALTVTITTPPAHGSAIVLADGTIAYTPAAGWAGDDPFTYAITDASGGSATAVATVRTPNAPPVAAADAAAVDTGGAVTVPVTANDTDPNGDPLTVTAVVPQNPAAGTVTFTGATITFTPVNSFVGAATFTYTVSDGAASATAQLTVNVANAVPTAADDQATVAYLGAVTIPVLANDQDINGDTLIIDSFVAPTDGTASIAGPASIAYQGAPGFSGVVTFSYRIDDQNGGLDSATITVTVADAPPVAVDVAATTPYLIAVTVDPRIGATDPNPGDVLRVIGALTPAHGTVVRNPDGTLTYTPDPGWSGTDSFVVTLGDGQGGTDTGTVTVVVANAPPTAAPDAVTRPSGVPATIDVLVNDDDPNGDPLTVTIDAAPAHGTATVVAGQIRYQPDPGYAGADTLHYTIDDGHLGTSGAAVTITLVNAAPQARPDTVSTPTGTPVTIDVTGNDDDPNGDPLTLLGWTAAAHGTVTAGPGATVRYTPAGGFTGTDTFGYTIADAHGVPDTAAVTVVVRNAPPVAEDDTFRVRAQGTTSLPVTANDHDPNTGQALSVLAAGPAGTGTVTVTGPLTVDYTPAPGATADTFGYQLTDDLGGTSSATVTITVDAAPTATDDTAETGAGVPVTIAATANDYDPEGGALTVSWSETPAHGTASLQPDGRLRYVPAAGWLGADTFRYDVRDPIGNTARARVTVLVRGAPVARPDVAAVRAGQQVSVDVLVNDTTAVPGGLTITSVGAPARGSATTAGGTVRYAAPAAWTGQVDFRYEVTDTLGATAESTVTVLVTDVTPFAVPDSRVTAYRKAITIGVLANDLDESGSLQVIAVTTPAVTTAARAAAPDAGRAAVTDMGQTVTYTPPDGFSGEARFEYTAEDAVGHRTSTTVTVTVGPPPAVPDMSASTPTGQPAGIPLPAVDDQGRPVAQRRISQPAHGTARLNPDGSVTYTPDPGFAGEDRFTYEIVDADGNLATGTIVVTVVEPPASPSPSPPASPTSAPSASPSPSPSRSRQAPASPRPTLPRSPAPPGIWPELPTTSVPDGPVPALLFAMSGLFTLLGGVLYLLGARRPPLTARHRPGRHRLFRAPR</sequence>
<name>A0A101J973_9ACTN</name>
<reference evidence="5 6" key="1">
    <citation type="submission" date="2015-10" db="EMBL/GenBank/DDBJ databases">
        <authorList>
            <person name="Gilbert D.G."/>
        </authorList>
    </citation>
    <scope>NUCLEOTIDE SEQUENCE [LARGE SCALE GENOMIC DNA]</scope>
    <source>
        <strain evidence="5 6">NRRL B-16712</strain>
    </source>
</reference>
<organism evidence="5 6">
    <name type="scientific">Actinoplanes awajinensis subsp. mycoplanecinus</name>
    <dbReference type="NCBI Taxonomy" id="135947"/>
    <lineage>
        <taxon>Bacteria</taxon>
        <taxon>Bacillati</taxon>
        <taxon>Actinomycetota</taxon>
        <taxon>Actinomycetes</taxon>
        <taxon>Micromonosporales</taxon>
        <taxon>Micromonosporaceae</taxon>
        <taxon>Actinoplanes</taxon>
    </lineage>
</organism>
<gene>
    <name evidence="5" type="ORF">ADL15_48070</name>
</gene>
<keyword evidence="2" id="KW-0472">Membrane</keyword>
<keyword evidence="2" id="KW-0812">Transmembrane</keyword>
<evidence type="ECO:0000256" key="2">
    <source>
        <dbReference type="SAM" id="Phobius"/>
    </source>
</evidence>
<protein>
    <recommendedName>
        <fullName evidence="4">DUF11 domain-containing protein</fullName>
    </recommendedName>
</protein>